<evidence type="ECO:0000313" key="4">
    <source>
        <dbReference type="Proteomes" id="UP000240760"/>
    </source>
</evidence>
<dbReference type="Proteomes" id="UP000240760">
    <property type="component" value="Unassembled WGS sequence"/>
</dbReference>
<evidence type="ECO:0008006" key="5">
    <source>
        <dbReference type="Google" id="ProtNLM"/>
    </source>
</evidence>
<accession>A0A2T4CBU7</accession>
<dbReference type="AlphaFoldDB" id="A0A2T4CBU7"/>
<organism evidence="3 4">
    <name type="scientific">Trichoderma longibrachiatum ATCC 18648</name>
    <dbReference type="NCBI Taxonomy" id="983965"/>
    <lineage>
        <taxon>Eukaryota</taxon>
        <taxon>Fungi</taxon>
        <taxon>Dikarya</taxon>
        <taxon>Ascomycota</taxon>
        <taxon>Pezizomycotina</taxon>
        <taxon>Sordariomycetes</taxon>
        <taxon>Hypocreomycetidae</taxon>
        <taxon>Hypocreales</taxon>
        <taxon>Hypocreaceae</taxon>
        <taxon>Trichoderma</taxon>
    </lineage>
</organism>
<keyword evidence="4" id="KW-1185">Reference proteome</keyword>
<protein>
    <recommendedName>
        <fullName evidence="5">Transcription factor domain-containing protein</fullName>
    </recommendedName>
</protein>
<dbReference type="STRING" id="983965.A0A2T4CBU7"/>
<sequence>MGSSRQFSFVNISHPEEGRSRRVLTSVRRHVMADVGRSKRKRPKWKIVPLEISNTNASSEGDSAHSGTSESPPPLAKMPPSFQTHLIDTDTHACELISFITAEADYVYRPFRISWVQIGLSDATAFNLWLAQIVVIRDGALRKTRAAAADKEYSTNSEANRYYNESLTQLSRRLSNREECVSSGVIATIMGFICIDTRVGNWERYCMHMNGLERIYHLRNGFEGLDAEIPLMAFFVDLIGASMLDRYPRFPIPRLFNQSSNMDNDNDVPDKLRKILMKAEEVAPEGQRIYAMLRKTASVFTTVNRNANDPLFWTQDAILVEKLGLASHFILSVPKSTEDDPQLDRSIFLVQRMVQLACLMIISKLKQLAAFHCADMDALRDRFASLFHETCNEILPAQLEMLRLWAIVTACSLTDPEAQGPFIQEARRSMRVLGYHRADEAVEHVKGLLWLECIGMSTLEGLLNLHQLEAVEQHGSV</sequence>
<feature type="region of interest" description="Disordered" evidence="2">
    <location>
        <begin position="56"/>
        <end position="81"/>
    </location>
</feature>
<dbReference type="Pfam" id="PF11951">
    <property type="entry name" value="Fungal_trans_2"/>
    <property type="match status" value="1"/>
</dbReference>
<keyword evidence="1" id="KW-0539">Nucleus</keyword>
<dbReference type="PANTHER" id="PTHR37540:SF5">
    <property type="entry name" value="TRANSCRIPTION FACTOR DOMAIN-CONTAINING PROTEIN"/>
    <property type="match status" value="1"/>
</dbReference>
<gene>
    <name evidence="3" type="ORF">M440DRAFT_1468026</name>
</gene>
<dbReference type="OrthoDB" id="3469225at2759"/>
<evidence type="ECO:0000256" key="2">
    <source>
        <dbReference type="SAM" id="MobiDB-lite"/>
    </source>
</evidence>
<proteinExistence type="predicted"/>
<evidence type="ECO:0000313" key="3">
    <source>
        <dbReference type="EMBL" id="PTB79026.1"/>
    </source>
</evidence>
<dbReference type="InterPro" id="IPR021858">
    <property type="entry name" value="Fun_TF"/>
</dbReference>
<feature type="compositionally biased region" description="Polar residues" evidence="2">
    <location>
        <begin position="56"/>
        <end position="70"/>
    </location>
</feature>
<reference evidence="3 4" key="1">
    <citation type="submission" date="2016-07" db="EMBL/GenBank/DDBJ databases">
        <title>Multiple horizontal gene transfer events from other fungi enriched the ability of initially mycotrophic Trichoderma (Ascomycota) to feed on dead plant biomass.</title>
        <authorList>
            <consortium name="DOE Joint Genome Institute"/>
            <person name="Aerts A."/>
            <person name="Atanasova L."/>
            <person name="Chenthamara K."/>
            <person name="Zhang J."/>
            <person name="Grujic M."/>
            <person name="Henrissat B."/>
            <person name="Kuo A."/>
            <person name="Salamov A."/>
            <person name="Lipzen A."/>
            <person name="Labutti K."/>
            <person name="Barry K."/>
            <person name="Miao Y."/>
            <person name="Rahimi M.J."/>
            <person name="Shen Q."/>
            <person name="Grigoriev I.V."/>
            <person name="Kubicek C.P."/>
            <person name="Druzhinina I.S."/>
        </authorList>
    </citation>
    <scope>NUCLEOTIDE SEQUENCE [LARGE SCALE GENOMIC DNA]</scope>
    <source>
        <strain evidence="3 4">ATCC 18648</strain>
    </source>
</reference>
<dbReference type="PANTHER" id="PTHR37540">
    <property type="entry name" value="TRANSCRIPTION FACTOR (ACR-2), PUTATIVE-RELATED-RELATED"/>
    <property type="match status" value="1"/>
</dbReference>
<name>A0A2T4CBU7_TRILO</name>
<dbReference type="EMBL" id="KZ679128">
    <property type="protein sequence ID" value="PTB79026.1"/>
    <property type="molecule type" value="Genomic_DNA"/>
</dbReference>
<evidence type="ECO:0000256" key="1">
    <source>
        <dbReference type="ARBA" id="ARBA00023242"/>
    </source>
</evidence>